<protein>
    <recommendedName>
        <fullName evidence="5">CENP-V/GFA domain-containing protein</fullName>
    </recommendedName>
</protein>
<comment type="similarity">
    <text evidence="1">Belongs to the Gfa family.</text>
</comment>
<evidence type="ECO:0000313" key="6">
    <source>
        <dbReference type="EMBL" id="KAF2020951.1"/>
    </source>
</evidence>
<dbReference type="GeneID" id="54283012"/>
<dbReference type="InterPro" id="IPR011057">
    <property type="entry name" value="Mss4-like_sf"/>
</dbReference>
<dbReference type="PANTHER" id="PTHR33337:SF30">
    <property type="entry name" value="DUF636 DOMAIN PROTEIN (AFU_ORTHOLOGUE AFUA_1G03180)"/>
    <property type="match status" value="1"/>
</dbReference>
<organism evidence="6 7">
    <name type="scientific">Aaosphaeria arxii CBS 175.79</name>
    <dbReference type="NCBI Taxonomy" id="1450172"/>
    <lineage>
        <taxon>Eukaryota</taxon>
        <taxon>Fungi</taxon>
        <taxon>Dikarya</taxon>
        <taxon>Ascomycota</taxon>
        <taxon>Pezizomycotina</taxon>
        <taxon>Dothideomycetes</taxon>
        <taxon>Pleosporomycetidae</taxon>
        <taxon>Pleosporales</taxon>
        <taxon>Pleosporales incertae sedis</taxon>
        <taxon>Aaosphaeria</taxon>
    </lineage>
</organism>
<gene>
    <name evidence="6" type="ORF">BU24DRAFT_404011</name>
</gene>
<keyword evidence="4" id="KW-0456">Lyase</keyword>
<dbReference type="RefSeq" id="XP_033389290.1">
    <property type="nucleotide sequence ID" value="XM_033525615.1"/>
</dbReference>
<evidence type="ECO:0000256" key="2">
    <source>
        <dbReference type="ARBA" id="ARBA00022723"/>
    </source>
</evidence>
<dbReference type="Gene3D" id="3.90.1590.10">
    <property type="entry name" value="glutathione-dependent formaldehyde- activating enzyme (gfa)"/>
    <property type="match status" value="1"/>
</dbReference>
<accession>A0A6A5Y874</accession>
<keyword evidence="3" id="KW-0862">Zinc</keyword>
<dbReference type="OrthoDB" id="406544at2759"/>
<sequence>MAQEGGCFCANIRYTIEGQPHVQALCHCLDCRKIGGGTYSVNAIYAESGLKVTKGTPKTFSVKADSGNVIDNHFCGDCGSTLWRGGASFPGLVVLKVGTLDDADAINNYKAGAELFTRSRAPWIHAVEGAAQKETK</sequence>
<dbReference type="AlphaFoldDB" id="A0A6A5Y874"/>
<dbReference type="InterPro" id="IPR006913">
    <property type="entry name" value="CENP-V/GFA"/>
</dbReference>
<evidence type="ECO:0000256" key="4">
    <source>
        <dbReference type="ARBA" id="ARBA00023239"/>
    </source>
</evidence>
<dbReference type="PROSITE" id="PS51891">
    <property type="entry name" value="CENP_V_GFA"/>
    <property type="match status" value="1"/>
</dbReference>
<keyword evidence="2" id="KW-0479">Metal-binding</keyword>
<feature type="domain" description="CENP-V/GFA" evidence="5">
    <location>
        <begin position="3"/>
        <end position="124"/>
    </location>
</feature>
<dbReference type="Proteomes" id="UP000799778">
    <property type="component" value="Unassembled WGS sequence"/>
</dbReference>
<dbReference type="PANTHER" id="PTHR33337">
    <property type="entry name" value="GFA DOMAIN-CONTAINING PROTEIN"/>
    <property type="match status" value="1"/>
</dbReference>
<dbReference type="Pfam" id="PF04828">
    <property type="entry name" value="GFA"/>
    <property type="match status" value="1"/>
</dbReference>
<evidence type="ECO:0000259" key="5">
    <source>
        <dbReference type="PROSITE" id="PS51891"/>
    </source>
</evidence>
<evidence type="ECO:0000313" key="7">
    <source>
        <dbReference type="Proteomes" id="UP000799778"/>
    </source>
</evidence>
<evidence type="ECO:0000256" key="1">
    <source>
        <dbReference type="ARBA" id="ARBA00005495"/>
    </source>
</evidence>
<keyword evidence="7" id="KW-1185">Reference proteome</keyword>
<evidence type="ECO:0000256" key="3">
    <source>
        <dbReference type="ARBA" id="ARBA00022833"/>
    </source>
</evidence>
<proteinExistence type="inferred from homology"/>
<dbReference type="EMBL" id="ML978066">
    <property type="protein sequence ID" value="KAF2020951.1"/>
    <property type="molecule type" value="Genomic_DNA"/>
</dbReference>
<dbReference type="GO" id="GO:0046872">
    <property type="term" value="F:metal ion binding"/>
    <property type="evidence" value="ECO:0007669"/>
    <property type="project" value="UniProtKB-KW"/>
</dbReference>
<dbReference type="GO" id="GO:0016846">
    <property type="term" value="F:carbon-sulfur lyase activity"/>
    <property type="evidence" value="ECO:0007669"/>
    <property type="project" value="InterPro"/>
</dbReference>
<reference evidence="6" key="1">
    <citation type="journal article" date="2020" name="Stud. Mycol.">
        <title>101 Dothideomycetes genomes: a test case for predicting lifestyles and emergence of pathogens.</title>
        <authorList>
            <person name="Haridas S."/>
            <person name="Albert R."/>
            <person name="Binder M."/>
            <person name="Bloem J."/>
            <person name="Labutti K."/>
            <person name="Salamov A."/>
            <person name="Andreopoulos B."/>
            <person name="Baker S."/>
            <person name="Barry K."/>
            <person name="Bills G."/>
            <person name="Bluhm B."/>
            <person name="Cannon C."/>
            <person name="Castanera R."/>
            <person name="Culley D."/>
            <person name="Daum C."/>
            <person name="Ezra D."/>
            <person name="Gonzalez J."/>
            <person name="Henrissat B."/>
            <person name="Kuo A."/>
            <person name="Liang C."/>
            <person name="Lipzen A."/>
            <person name="Lutzoni F."/>
            <person name="Magnuson J."/>
            <person name="Mondo S."/>
            <person name="Nolan M."/>
            <person name="Ohm R."/>
            <person name="Pangilinan J."/>
            <person name="Park H.-J."/>
            <person name="Ramirez L."/>
            <person name="Alfaro M."/>
            <person name="Sun H."/>
            <person name="Tritt A."/>
            <person name="Yoshinaga Y."/>
            <person name="Zwiers L.-H."/>
            <person name="Turgeon B."/>
            <person name="Goodwin S."/>
            <person name="Spatafora J."/>
            <person name="Crous P."/>
            <person name="Grigoriev I."/>
        </authorList>
    </citation>
    <scope>NUCLEOTIDE SEQUENCE</scope>
    <source>
        <strain evidence="6">CBS 175.79</strain>
    </source>
</reference>
<name>A0A6A5Y874_9PLEO</name>
<dbReference type="SUPFAM" id="SSF51316">
    <property type="entry name" value="Mss4-like"/>
    <property type="match status" value="1"/>
</dbReference>